<gene>
    <name evidence="2" type="ORF">QYM36_018501</name>
</gene>
<dbReference type="Proteomes" id="UP001187531">
    <property type="component" value="Unassembled WGS sequence"/>
</dbReference>
<accession>A0AA88H6N9</accession>
<dbReference type="InterPro" id="IPR043502">
    <property type="entry name" value="DNA/RNA_pol_sf"/>
</dbReference>
<proteinExistence type="predicted"/>
<sequence>MVIYPMRKHDYNLVGDVNDQEIKLVFKNFKGGTAAGVDGIPIKLFKNFLSMLMPIIVLSCNKVLMSGQWPKTWKTSLFIPIFKRENPKTHKNYRLISCFPALSNVSEKILDTRLSNWLNKNNLIHEEQGGFRTGYWTTDSVFILKALIDKYGKGKICLYVGFLDLHKAFNSVDRDH</sequence>
<evidence type="ECO:0000313" key="3">
    <source>
        <dbReference type="Proteomes" id="UP001187531"/>
    </source>
</evidence>
<dbReference type="SUPFAM" id="SSF56672">
    <property type="entry name" value="DNA/RNA polymerases"/>
    <property type="match status" value="1"/>
</dbReference>
<keyword evidence="3" id="KW-1185">Reference proteome</keyword>
<dbReference type="AlphaFoldDB" id="A0AA88H6N9"/>
<name>A0AA88H6N9_ARTSF</name>
<comment type="caution">
    <text evidence="2">The sequence shown here is derived from an EMBL/GenBank/DDBJ whole genome shotgun (WGS) entry which is preliminary data.</text>
</comment>
<evidence type="ECO:0000313" key="2">
    <source>
        <dbReference type="EMBL" id="KAK2702918.1"/>
    </source>
</evidence>
<organism evidence="2 3">
    <name type="scientific">Artemia franciscana</name>
    <name type="common">Brine shrimp</name>
    <name type="synonym">Artemia sanfranciscana</name>
    <dbReference type="NCBI Taxonomy" id="6661"/>
    <lineage>
        <taxon>Eukaryota</taxon>
        <taxon>Metazoa</taxon>
        <taxon>Ecdysozoa</taxon>
        <taxon>Arthropoda</taxon>
        <taxon>Crustacea</taxon>
        <taxon>Branchiopoda</taxon>
        <taxon>Anostraca</taxon>
        <taxon>Artemiidae</taxon>
        <taxon>Artemia</taxon>
    </lineage>
</organism>
<evidence type="ECO:0000259" key="1">
    <source>
        <dbReference type="Pfam" id="PF00078"/>
    </source>
</evidence>
<feature type="domain" description="Reverse transcriptase" evidence="1">
    <location>
        <begin position="87"/>
        <end position="174"/>
    </location>
</feature>
<dbReference type="InterPro" id="IPR000477">
    <property type="entry name" value="RT_dom"/>
</dbReference>
<dbReference type="Pfam" id="PF00078">
    <property type="entry name" value="RVT_1"/>
    <property type="match status" value="1"/>
</dbReference>
<protein>
    <recommendedName>
        <fullName evidence="1">Reverse transcriptase domain-containing protein</fullName>
    </recommendedName>
</protein>
<dbReference type="EMBL" id="JAVRJZ010000134">
    <property type="protein sequence ID" value="KAK2702918.1"/>
    <property type="molecule type" value="Genomic_DNA"/>
</dbReference>
<dbReference type="PANTHER" id="PTHR19446">
    <property type="entry name" value="REVERSE TRANSCRIPTASES"/>
    <property type="match status" value="1"/>
</dbReference>
<dbReference type="GO" id="GO:0071897">
    <property type="term" value="P:DNA biosynthetic process"/>
    <property type="evidence" value="ECO:0007669"/>
    <property type="project" value="UniProtKB-ARBA"/>
</dbReference>
<reference evidence="2" key="1">
    <citation type="submission" date="2023-07" db="EMBL/GenBank/DDBJ databases">
        <title>Chromosome-level genome assembly of Artemia franciscana.</title>
        <authorList>
            <person name="Jo E."/>
        </authorList>
    </citation>
    <scope>NUCLEOTIDE SEQUENCE</scope>
    <source>
        <tissue evidence="2">Whole body</tissue>
    </source>
</reference>